<gene>
    <name evidence="1" type="ORF">GCM10025875_10720</name>
</gene>
<accession>A0AA37XDE0</accession>
<organism evidence="1 2">
    <name type="scientific">Litorihabitans aurantiacus</name>
    <dbReference type="NCBI Taxonomy" id="1930061"/>
    <lineage>
        <taxon>Bacteria</taxon>
        <taxon>Bacillati</taxon>
        <taxon>Actinomycetota</taxon>
        <taxon>Actinomycetes</taxon>
        <taxon>Micrococcales</taxon>
        <taxon>Beutenbergiaceae</taxon>
        <taxon>Litorihabitans</taxon>
    </lineage>
</organism>
<sequence length="276" mass="28437">MLEDDRAQRLERVRAALEQAETASGLRPVAWGRSGVAAAPVVARPEGAERVEAREEDEVAAPSILPSDASWLPAPPALAALLPHGAVRRGSALVVEGSTALLLHLTAALTSDGAWCALVSHPDLGLAAALDTGLDPARCALVPDPGPDAAGVLGALTDGFDVVVVGERVALGERDRRALAQRVRHRGAVLLSARPWPGSEVTLTVTRRAGGGLRTHGRLVSEDLTVTSSGRGLGAGRTRRVQIGRVGGVTGLVELPAVLPAAPPTPPTDLLERRAG</sequence>
<dbReference type="Proteomes" id="UP001157161">
    <property type="component" value="Unassembled WGS sequence"/>
</dbReference>
<dbReference type="AlphaFoldDB" id="A0AA37XDE0"/>
<protein>
    <submittedName>
        <fullName evidence="1">Uncharacterized protein</fullName>
    </submittedName>
</protein>
<name>A0AA37XDE0_9MICO</name>
<proteinExistence type="predicted"/>
<reference evidence="1" key="2">
    <citation type="submission" date="2023-02" db="EMBL/GenBank/DDBJ databases">
        <authorList>
            <person name="Sun Q."/>
            <person name="Mori K."/>
        </authorList>
    </citation>
    <scope>NUCLEOTIDE SEQUENCE</scope>
    <source>
        <strain evidence="1">NBRC 112290</strain>
    </source>
</reference>
<comment type="caution">
    <text evidence="1">The sequence shown here is derived from an EMBL/GenBank/DDBJ whole genome shotgun (WGS) entry which is preliminary data.</text>
</comment>
<evidence type="ECO:0000313" key="2">
    <source>
        <dbReference type="Proteomes" id="UP001157161"/>
    </source>
</evidence>
<dbReference type="EMBL" id="BSUM01000001">
    <property type="protein sequence ID" value="GMA31080.1"/>
    <property type="molecule type" value="Genomic_DNA"/>
</dbReference>
<reference evidence="1" key="1">
    <citation type="journal article" date="2014" name="Int. J. Syst. Evol. Microbiol.">
        <title>Complete genome sequence of Corynebacterium casei LMG S-19264T (=DSM 44701T), isolated from a smear-ripened cheese.</title>
        <authorList>
            <consortium name="US DOE Joint Genome Institute (JGI-PGF)"/>
            <person name="Walter F."/>
            <person name="Albersmeier A."/>
            <person name="Kalinowski J."/>
            <person name="Ruckert C."/>
        </authorList>
    </citation>
    <scope>NUCLEOTIDE SEQUENCE</scope>
    <source>
        <strain evidence="1">NBRC 112290</strain>
    </source>
</reference>
<keyword evidence="2" id="KW-1185">Reference proteome</keyword>
<evidence type="ECO:0000313" key="1">
    <source>
        <dbReference type="EMBL" id="GMA31080.1"/>
    </source>
</evidence>